<proteinExistence type="predicted"/>
<dbReference type="EMBL" id="BKCJ011241663">
    <property type="protein sequence ID" value="GFD08897.1"/>
    <property type="molecule type" value="Genomic_DNA"/>
</dbReference>
<evidence type="ECO:0000256" key="2">
    <source>
        <dbReference type="SAM" id="MobiDB-lite"/>
    </source>
</evidence>
<evidence type="ECO:0000313" key="3">
    <source>
        <dbReference type="EMBL" id="GFD08897.1"/>
    </source>
</evidence>
<feature type="coiled-coil region" evidence="1">
    <location>
        <begin position="22"/>
        <end position="49"/>
    </location>
</feature>
<gene>
    <name evidence="3" type="ORF">Tci_880866</name>
</gene>
<evidence type="ECO:0000256" key="1">
    <source>
        <dbReference type="SAM" id="Coils"/>
    </source>
</evidence>
<feature type="non-terminal residue" evidence="3">
    <location>
        <position position="1"/>
    </location>
</feature>
<protein>
    <submittedName>
        <fullName evidence="3">Uncharacterized protein</fullName>
    </submittedName>
</protein>
<organism evidence="3">
    <name type="scientific">Tanacetum cinerariifolium</name>
    <name type="common">Dalmatian daisy</name>
    <name type="synonym">Chrysanthemum cinerariifolium</name>
    <dbReference type="NCBI Taxonomy" id="118510"/>
    <lineage>
        <taxon>Eukaryota</taxon>
        <taxon>Viridiplantae</taxon>
        <taxon>Streptophyta</taxon>
        <taxon>Embryophyta</taxon>
        <taxon>Tracheophyta</taxon>
        <taxon>Spermatophyta</taxon>
        <taxon>Magnoliopsida</taxon>
        <taxon>eudicotyledons</taxon>
        <taxon>Gunneridae</taxon>
        <taxon>Pentapetalae</taxon>
        <taxon>asterids</taxon>
        <taxon>campanulids</taxon>
        <taxon>Asterales</taxon>
        <taxon>Asteraceae</taxon>
        <taxon>Asteroideae</taxon>
        <taxon>Anthemideae</taxon>
        <taxon>Anthemidinae</taxon>
        <taxon>Tanacetum</taxon>
    </lineage>
</organism>
<feature type="non-terminal residue" evidence="3">
    <location>
        <position position="131"/>
    </location>
</feature>
<sequence length="131" mass="14762">DHAKGLASDGGGAPGSRTAVETEKALERVRLLEGRVERLNRENHVLLEQFVRWSHNALRKAERHATATLLPNSALTEARKMAKLQASEYHFLLSFQISTSFIANDGCPKAEQLQERLKQPPMPTWKNEQYA</sequence>
<reference evidence="3" key="1">
    <citation type="journal article" date="2019" name="Sci. Rep.">
        <title>Draft genome of Tanacetum cinerariifolium, the natural source of mosquito coil.</title>
        <authorList>
            <person name="Yamashiro T."/>
            <person name="Shiraishi A."/>
            <person name="Satake H."/>
            <person name="Nakayama K."/>
        </authorList>
    </citation>
    <scope>NUCLEOTIDE SEQUENCE</scope>
</reference>
<accession>A0A699TFK0</accession>
<dbReference type="AlphaFoldDB" id="A0A699TFK0"/>
<feature type="region of interest" description="Disordered" evidence="2">
    <location>
        <begin position="1"/>
        <end position="20"/>
    </location>
</feature>
<keyword evidence="1" id="KW-0175">Coiled coil</keyword>
<comment type="caution">
    <text evidence="3">The sequence shown here is derived from an EMBL/GenBank/DDBJ whole genome shotgun (WGS) entry which is preliminary data.</text>
</comment>
<name>A0A699TFK0_TANCI</name>